<sequence>MMFFESDAIAEFEQASKGLGTNANAPGYEDRKKILKDVIGKGIHSPEHYQHLIDIAAPKVKRPKYVLTGDISTNGYDLRVMAYKLTEKKRRALPAASSTPNVADPATSSLLAIEVGANIMPLANCSPILTSSQEHLLWIYLHPWKGSHRAKCCRPCQCQMWLQRLRLPGQQPLPLKDGRTLLKRSTPKRKLTSSTETMLDLRPVSGSSV</sequence>
<accession>A0A9P3HC24</accession>
<dbReference type="EMBL" id="BQFW01000008">
    <property type="protein sequence ID" value="GJJ73956.1"/>
    <property type="molecule type" value="Genomic_DNA"/>
</dbReference>
<comment type="caution">
    <text evidence="1">The sequence shown here is derived from an EMBL/GenBank/DDBJ whole genome shotgun (WGS) entry which is preliminary data.</text>
</comment>
<evidence type="ECO:0000313" key="1">
    <source>
        <dbReference type="EMBL" id="GJJ73956.1"/>
    </source>
</evidence>
<organism evidence="1 2">
    <name type="scientific">Entomortierella parvispora</name>
    <dbReference type="NCBI Taxonomy" id="205924"/>
    <lineage>
        <taxon>Eukaryota</taxon>
        <taxon>Fungi</taxon>
        <taxon>Fungi incertae sedis</taxon>
        <taxon>Mucoromycota</taxon>
        <taxon>Mortierellomycotina</taxon>
        <taxon>Mortierellomycetes</taxon>
        <taxon>Mortierellales</taxon>
        <taxon>Mortierellaceae</taxon>
        <taxon>Entomortierella</taxon>
    </lineage>
</organism>
<reference evidence="1" key="2">
    <citation type="journal article" date="2022" name="Microbiol. Resour. Announc.">
        <title>Whole-Genome Sequence of Entomortierella parvispora E1425, a Mucoromycotan Fungus Associated with Burkholderiaceae-Related Endosymbiotic Bacteria.</title>
        <authorList>
            <person name="Herlambang A."/>
            <person name="Guo Y."/>
            <person name="Takashima Y."/>
            <person name="Narisawa K."/>
            <person name="Ohta H."/>
            <person name="Nishizawa T."/>
        </authorList>
    </citation>
    <scope>NUCLEOTIDE SEQUENCE</scope>
    <source>
        <strain evidence="1">E1425</strain>
    </source>
</reference>
<proteinExistence type="predicted"/>
<reference evidence="1" key="1">
    <citation type="submission" date="2021-11" db="EMBL/GenBank/DDBJ databases">
        <authorList>
            <person name="Herlambang A."/>
            <person name="Guo Y."/>
            <person name="Takashima Y."/>
            <person name="Nishizawa T."/>
        </authorList>
    </citation>
    <scope>NUCLEOTIDE SEQUENCE</scope>
    <source>
        <strain evidence="1">E1425</strain>
    </source>
</reference>
<gene>
    <name evidence="1" type="ORF">EMPS_06314</name>
</gene>
<evidence type="ECO:0000313" key="2">
    <source>
        <dbReference type="Proteomes" id="UP000827284"/>
    </source>
</evidence>
<keyword evidence="2" id="KW-1185">Reference proteome</keyword>
<dbReference type="AlphaFoldDB" id="A0A9P3HC24"/>
<name>A0A9P3HC24_9FUNG</name>
<dbReference type="OrthoDB" id="2427108at2759"/>
<dbReference type="Proteomes" id="UP000827284">
    <property type="component" value="Unassembled WGS sequence"/>
</dbReference>
<protein>
    <submittedName>
        <fullName evidence="1">Uncharacterized protein</fullName>
    </submittedName>
</protein>